<dbReference type="Proteomes" id="UP000199542">
    <property type="component" value="Unassembled WGS sequence"/>
</dbReference>
<organism evidence="2 3">
    <name type="scientific">Rhizobium mongolense subsp. loessense</name>
    <dbReference type="NCBI Taxonomy" id="158890"/>
    <lineage>
        <taxon>Bacteria</taxon>
        <taxon>Pseudomonadati</taxon>
        <taxon>Pseudomonadota</taxon>
        <taxon>Alphaproteobacteria</taxon>
        <taxon>Hyphomicrobiales</taxon>
        <taxon>Rhizobiaceae</taxon>
        <taxon>Rhizobium/Agrobacterium group</taxon>
        <taxon>Rhizobium</taxon>
    </lineage>
</organism>
<keyword evidence="1" id="KW-0732">Signal</keyword>
<dbReference type="AlphaFoldDB" id="A0A1G4T9P4"/>
<evidence type="ECO:0000313" key="3">
    <source>
        <dbReference type="Proteomes" id="UP000199542"/>
    </source>
</evidence>
<proteinExistence type="predicted"/>
<evidence type="ECO:0000313" key="2">
    <source>
        <dbReference type="EMBL" id="SCW77897.1"/>
    </source>
</evidence>
<reference evidence="2 3" key="1">
    <citation type="submission" date="2016-10" db="EMBL/GenBank/DDBJ databases">
        <authorList>
            <person name="de Groot N.N."/>
        </authorList>
    </citation>
    <scope>NUCLEOTIDE SEQUENCE [LARGE SCALE GENOMIC DNA]</scope>
    <source>
        <strain evidence="2 3">CGMCC 1.3401</strain>
    </source>
</reference>
<evidence type="ECO:0000256" key="1">
    <source>
        <dbReference type="SAM" id="SignalP"/>
    </source>
</evidence>
<name>A0A1G4T9P4_9HYPH</name>
<feature type="chain" id="PRO_5011488685" evidence="1">
    <location>
        <begin position="22"/>
        <end position="50"/>
    </location>
</feature>
<gene>
    <name evidence="2" type="ORF">SAMN02927900_04880</name>
</gene>
<dbReference type="EMBL" id="FMTM01000008">
    <property type="protein sequence ID" value="SCW77897.1"/>
    <property type="molecule type" value="Genomic_DNA"/>
</dbReference>
<sequence>MRKTLLCMTSALILTISTAQAGACSNIARVLTVDGSDSIDDDEYAFQRKR</sequence>
<protein>
    <submittedName>
        <fullName evidence="2">Uncharacterized protein</fullName>
    </submittedName>
</protein>
<accession>A0A1G4T9P4</accession>
<feature type="signal peptide" evidence="1">
    <location>
        <begin position="1"/>
        <end position="21"/>
    </location>
</feature>